<reference evidence="3 4" key="1">
    <citation type="journal article" date="2016" name="Nat. Commun.">
        <title>Thousands of microbial genomes shed light on interconnected biogeochemical processes in an aquifer system.</title>
        <authorList>
            <person name="Anantharaman K."/>
            <person name="Brown C.T."/>
            <person name="Hug L.A."/>
            <person name="Sharon I."/>
            <person name="Castelle C.J."/>
            <person name="Probst A.J."/>
            <person name="Thomas B.C."/>
            <person name="Singh A."/>
            <person name="Wilkins M.J."/>
            <person name="Karaoz U."/>
            <person name="Brodie E.L."/>
            <person name="Williams K.H."/>
            <person name="Hubbard S.S."/>
            <person name="Banfield J.F."/>
        </authorList>
    </citation>
    <scope>NUCLEOTIDE SEQUENCE [LARGE SCALE GENOMIC DNA]</scope>
</reference>
<organism evidence="3 4">
    <name type="scientific">candidate division WOR-1 bacterium RIFOXYC2_FULL_41_25</name>
    <dbReference type="NCBI Taxonomy" id="1802586"/>
    <lineage>
        <taxon>Bacteria</taxon>
        <taxon>Bacillati</taxon>
        <taxon>Saganbacteria</taxon>
    </lineage>
</organism>
<keyword evidence="1" id="KW-0540">Nuclease</keyword>
<dbReference type="AlphaFoldDB" id="A0A1F4TMG6"/>
<dbReference type="CDD" id="cd16272">
    <property type="entry name" value="RNaseZ_MBL-fold"/>
    <property type="match status" value="1"/>
</dbReference>
<evidence type="ECO:0000259" key="2">
    <source>
        <dbReference type="Pfam" id="PF12706"/>
    </source>
</evidence>
<dbReference type="Pfam" id="PF12706">
    <property type="entry name" value="Lactamase_B_2"/>
    <property type="match status" value="1"/>
</dbReference>
<gene>
    <name evidence="3" type="ORF">A2462_07490</name>
</gene>
<evidence type="ECO:0000256" key="1">
    <source>
        <dbReference type="ARBA" id="ARBA00022759"/>
    </source>
</evidence>
<protein>
    <recommendedName>
        <fullName evidence="2">Metallo-beta-lactamase domain-containing protein</fullName>
    </recommendedName>
</protein>
<sequence>MTVSFLGTNGWYDTDTGNTICVLIETPNEYVVLDAGNGIHKLDQDIKSSSKPIYLFLSHFHLDHVIGLHVLGKFKFKQGMTICIPKGTKKLLKTLTSQPFTLPLARLDFPVKIVEIGKSNKAIKFLEQALLMDHPVPCLGYRFNFQGKVITYVPDTGFCQNAVMLAQDADLLIAECAFKAGQHATCWSHLNPETGAEIAKKAKAKKLVLVHFDAEIYPEFNDRLVAQQQARRIFKNTVTTKDGQIIKI</sequence>
<accession>A0A1F4TMG6</accession>
<evidence type="ECO:0000313" key="4">
    <source>
        <dbReference type="Proteomes" id="UP000177309"/>
    </source>
</evidence>
<dbReference type="Proteomes" id="UP000177309">
    <property type="component" value="Unassembled WGS sequence"/>
</dbReference>
<name>A0A1F4TMG6_UNCSA</name>
<dbReference type="InterPro" id="IPR001279">
    <property type="entry name" value="Metallo-B-lactamas"/>
</dbReference>
<dbReference type="EMBL" id="MEUI01000038">
    <property type="protein sequence ID" value="OGC33263.1"/>
    <property type="molecule type" value="Genomic_DNA"/>
</dbReference>
<keyword evidence="1" id="KW-0378">Hydrolase</keyword>
<dbReference type="SUPFAM" id="SSF56281">
    <property type="entry name" value="Metallo-hydrolase/oxidoreductase"/>
    <property type="match status" value="1"/>
</dbReference>
<feature type="domain" description="Metallo-beta-lactamase" evidence="2">
    <location>
        <begin position="31"/>
        <end position="212"/>
    </location>
</feature>
<proteinExistence type="predicted"/>
<evidence type="ECO:0000313" key="3">
    <source>
        <dbReference type="EMBL" id="OGC33263.1"/>
    </source>
</evidence>
<dbReference type="PANTHER" id="PTHR46018:SF2">
    <property type="entry name" value="ZINC PHOSPHODIESTERASE ELAC PROTEIN 1"/>
    <property type="match status" value="1"/>
</dbReference>
<dbReference type="Gene3D" id="3.60.15.10">
    <property type="entry name" value="Ribonuclease Z/Hydroxyacylglutathione hydrolase-like"/>
    <property type="match status" value="1"/>
</dbReference>
<dbReference type="GO" id="GO:0042781">
    <property type="term" value="F:3'-tRNA processing endoribonuclease activity"/>
    <property type="evidence" value="ECO:0007669"/>
    <property type="project" value="TreeGrafter"/>
</dbReference>
<comment type="caution">
    <text evidence="3">The sequence shown here is derived from an EMBL/GenBank/DDBJ whole genome shotgun (WGS) entry which is preliminary data.</text>
</comment>
<keyword evidence="1" id="KW-0255">Endonuclease</keyword>
<dbReference type="PANTHER" id="PTHR46018">
    <property type="entry name" value="ZINC PHOSPHODIESTERASE ELAC PROTEIN 1"/>
    <property type="match status" value="1"/>
</dbReference>
<dbReference type="InterPro" id="IPR036866">
    <property type="entry name" value="RibonucZ/Hydroxyglut_hydro"/>
</dbReference>